<protein>
    <submittedName>
        <fullName evidence="1">Uncharacterized protein</fullName>
    </submittedName>
</protein>
<sequence>MCHFKLDSEAQTNTVRESKLFTVTEKPKEEVPFHCTEGKSPKAYGDFALTLGRTLQAPLQYRPFSAPLSFSRDLIWKLEDPFQSHFSTYSLNLSHNGCRIWPVEGDVEGASREHIYWCCLVLSPGHSCATG</sequence>
<accession>R0LZ42</accession>
<reference evidence="2" key="1">
    <citation type="journal article" date="2013" name="Nat. Genet.">
        <title>The duck genome and transcriptome provide insight into an avian influenza virus reservoir species.</title>
        <authorList>
            <person name="Huang Y."/>
            <person name="Li Y."/>
            <person name="Burt D.W."/>
            <person name="Chen H."/>
            <person name="Zhang Y."/>
            <person name="Qian W."/>
            <person name="Kim H."/>
            <person name="Gan S."/>
            <person name="Zhao Y."/>
            <person name="Li J."/>
            <person name="Yi K."/>
            <person name="Feng H."/>
            <person name="Zhu P."/>
            <person name="Li B."/>
            <person name="Liu Q."/>
            <person name="Fairley S."/>
            <person name="Magor K.E."/>
            <person name="Du Z."/>
            <person name="Hu X."/>
            <person name="Goodman L."/>
            <person name="Tafer H."/>
            <person name="Vignal A."/>
            <person name="Lee T."/>
            <person name="Kim K.W."/>
            <person name="Sheng Z."/>
            <person name="An Y."/>
            <person name="Searle S."/>
            <person name="Herrero J."/>
            <person name="Groenen M.A."/>
            <person name="Crooijmans R.P."/>
            <person name="Faraut T."/>
            <person name="Cai Q."/>
            <person name="Webster R.G."/>
            <person name="Aldridge J.R."/>
            <person name="Warren W.C."/>
            <person name="Bartschat S."/>
            <person name="Kehr S."/>
            <person name="Marz M."/>
            <person name="Stadler P.F."/>
            <person name="Smith J."/>
            <person name="Kraus R.H."/>
            <person name="Zhao Y."/>
            <person name="Ren L."/>
            <person name="Fei J."/>
            <person name="Morisson M."/>
            <person name="Kaiser P."/>
            <person name="Griffin D.K."/>
            <person name="Rao M."/>
            <person name="Pitel F."/>
            <person name="Wang J."/>
            <person name="Li N."/>
        </authorList>
    </citation>
    <scope>NUCLEOTIDE SEQUENCE [LARGE SCALE GENOMIC DNA]</scope>
</reference>
<name>R0LZ42_ANAPL</name>
<organism evidence="1 2">
    <name type="scientific">Anas platyrhynchos</name>
    <name type="common">Mallard</name>
    <name type="synonym">Anas boschas</name>
    <dbReference type="NCBI Taxonomy" id="8839"/>
    <lineage>
        <taxon>Eukaryota</taxon>
        <taxon>Metazoa</taxon>
        <taxon>Chordata</taxon>
        <taxon>Craniata</taxon>
        <taxon>Vertebrata</taxon>
        <taxon>Euteleostomi</taxon>
        <taxon>Archelosauria</taxon>
        <taxon>Archosauria</taxon>
        <taxon>Dinosauria</taxon>
        <taxon>Saurischia</taxon>
        <taxon>Theropoda</taxon>
        <taxon>Coelurosauria</taxon>
        <taxon>Aves</taxon>
        <taxon>Neognathae</taxon>
        <taxon>Galloanserae</taxon>
        <taxon>Anseriformes</taxon>
        <taxon>Anatidae</taxon>
        <taxon>Anatinae</taxon>
        <taxon>Anas</taxon>
    </lineage>
</organism>
<proteinExistence type="predicted"/>
<evidence type="ECO:0000313" key="1">
    <source>
        <dbReference type="EMBL" id="EOB05733.1"/>
    </source>
</evidence>
<dbReference type="Proteomes" id="UP000296049">
    <property type="component" value="Unassembled WGS sequence"/>
</dbReference>
<dbReference type="AlphaFoldDB" id="R0LZ42"/>
<keyword evidence="2" id="KW-1185">Reference proteome</keyword>
<dbReference type="EMBL" id="KB742668">
    <property type="protein sequence ID" value="EOB05733.1"/>
    <property type="molecule type" value="Genomic_DNA"/>
</dbReference>
<gene>
    <name evidence="1" type="ORF">Anapl_04747</name>
</gene>
<evidence type="ECO:0000313" key="2">
    <source>
        <dbReference type="Proteomes" id="UP000296049"/>
    </source>
</evidence>